<name>A0A1G7NS80_9GAMM</name>
<evidence type="ECO:0000313" key="2">
    <source>
        <dbReference type="Proteomes" id="UP000243378"/>
    </source>
</evidence>
<dbReference type="EMBL" id="FNBM01000004">
    <property type="protein sequence ID" value="SDF76935.1"/>
    <property type="molecule type" value="Genomic_DNA"/>
</dbReference>
<dbReference type="STRING" id="640205.SAMN05216381_2412"/>
<evidence type="ECO:0000313" key="1">
    <source>
        <dbReference type="EMBL" id="SDF76935.1"/>
    </source>
</evidence>
<accession>A0A1G7NS80</accession>
<sequence length="54" mass="5753">MIEFFAALGVFGVLRLANTSLHRLSRRDVGATSRVNFPAIFGGQSPAAFSSVVL</sequence>
<dbReference type="AlphaFoldDB" id="A0A1G7NS80"/>
<gene>
    <name evidence="1" type="ORF">SAMN05216381_2412</name>
</gene>
<protein>
    <submittedName>
        <fullName evidence="1">Uncharacterized protein</fullName>
    </submittedName>
</protein>
<reference evidence="1 2" key="1">
    <citation type="submission" date="2016-10" db="EMBL/GenBank/DDBJ databases">
        <authorList>
            <person name="de Groot N.N."/>
        </authorList>
    </citation>
    <scope>NUCLEOTIDE SEQUENCE [LARGE SCALE GENOMIC DNA]</scope>
    <source>
        <strain evidence="1 2">LMG 25475</strain>
    </source>
</reference>
<organism evidence="1 2">
    <name type="scientific">Phytopseudomonas seleniipraecipitans</name>
    <dbReference type="NCBI Taxonomy" id="640205"/>
    <lineage>
        <taxon>Bacteria</taxon>
        <taxon>Pseudomonadati</taxon>
        <taxon>Pseudomonadota</taxon>
        <taxon>Gammaproteobacteria</taxon>
        <taxon>Pseudomonadales</taxon>
        <taxon>Pseudomonadaceae</taxon>
        <taxon>Phytopseudomonas</taxon>
    </lineage>
</organism>
<proteinExistence type="predicted"/>
<dbReference type="Proteomes" id="UP000243378">
    <property type="component" value="Unassembled WGS sequence"/>
</dbReference>